<dbReference type="GO" id="GO:0004523">
    <property type="term" value="F:RNA-DNA hybrid ribonuclease activity"/>
    <property type="evidence" value="ECO:0007669"/>
    <property type="project" value="InterPro"/>
</dbReference>
<dbReference type="InterPro" id="IPR002156">
    <property type="entry name" value="RNaseH_domain"/>
</dbReference>
<dbReference type="Gene3D" id="3.30.420.10">
    <property type="entry name" value="Ribonuclease H-like superfamily/Ribonuclease H"/>
    <property type="match status" value="1"/>
</dbReference>
<dbReference type="InterPro" id="IPR052929">
    <property type="entry name" value="RNase_H-like_EbsB-rel"/>
</dbReference>
<sequence length="206" mass="23221">MHWLLWGTRLGGIRRWRLENCCPVCKADGESLHHLILECLPARKIWAISNLPWGVISDWKDTGENWFRDVVEKVDGKGADRALMPQVRSQPSRTPLPPGIIKIDFNGALFSDTGTTGAGIIARNKDGVCLGWWKRHYTFRAEPEYAEMLVVVAAIELCRSNDWRHVILEGDCQTIISKLSTDKLDESSLGSLMQDVKETANLFSLC</sequence>
<evidence type="ECO:0000313" key="3">
    <source>
        <dbReference type="Proteomes" id="UP001293254"/>
    </source>
</evidence>
<dbReference type="InterPro" id="IPR036397">
    <property type="entry name" value="RNaseH_sf"/>
</dbReference>
<dbReference type="AlphaFoldDB" id="A0AAE2CR57"/>
<evidence type="ECO:0000313" key="2">
    <source>
        <dbReference type="EMBL" id="KAK4431179.1"/>
    </source>
</evidence>
<dbReference type="Proteomes" id="UP001293254">
    <property type="component" value="Unassembled WGS sequence"/>
</dbReference>
<reference evidence="2" key="2">
    <citation type="journal article" date="2024" name="Plant">
        <title>Genomic evolution and insights into agronomic trait innovations of Sesamum species.</title>
        <authorList>
            <person name="Miao H."/>
            <person name="Wang L."/>
            <person name="Qu L."/>
            <person name="Liu H."/>
            <person name="Sun Y."/>
            <person name="Le M."/>
            <person name="Wang Q."/>
            <person name="Wei S."/>
            <person name="Zheng Y."/>
            <person name="Lin W."/>
            <person name="Duan Y."/>
            <person name="Cao H."/>
            <person name="Xiong S."/>
            <person name="Wang X."/>
            <person name="Wei L."/>
            <person name="Li C."/>
            <person name="Ma Q."/>
            <person name="Ju M."/>
            <person name="Zhao R."/>
            <person name="Li G."/>
            <person name="Mu C."/>
            <person name="Tian Q."/>
            <person name="Mei H."/>
            <person name="Zhang T."/>
            <person name="Gao T."/>
            <person name="Zhang H."/>
        </authorList>
    </citation>
    <scope>NUCLEOTIDE SEQUENCE</scope>
    <source>
        <strain evidence="2">3651</strain>
    </source>
</reference>
<accession>A0AAE2CR57</accession>
<comment type="caution">
    <text evidence="2">The sequence shown here is derived from an EMBL/GenBank/DDBJ whole genome shotgun (WGS) entry which is preliminary data.</text>
</comment>
<protein>
    <recommendedName>
        <fullName evidence="1">RNase H type-1 domain-containing protein</fullName>
    </recommendedName>
</protein>
<keyword evidence="3" id="KW-1185">Reference proteome</keyword>
<gene>
    <name evidence="2" type="ORF">Salat_0880000</name>
</gene>
<dbReference type="InterPro" id="IPR012337">
    <property type="entry name" value="RNaseH-like_sf"/>
</dbReference>
<proteinExistence type="predicted"/>
<dbReference type="EMBL" id="JACGWO010000003">
    <property type="protein sequence ID" value="KAK4431179.1"/>
    <property type="molecule type" value="Genomic_DNA"/>
</dbReference>
<dbReference type="Pfam" id="PF13456">
    <property type="entry name" value="RVT_3"/>
    <property type="match status" value="1"/>
</dbReference>
<name>A0AAE2CR57_9LAMI</name>
<dbReference type="PANTHER" id="PTHR47074">
    <property type="entry name" value="BNAC02G40300D PROTEIN"/>
    <property type="match status" value="1"/>
</dbReference>
<evidence type="ECO:0000259" key="1">
    <source>
        <dbReference type="Pfam" id="PF13456"/>
    </source>
</evidence>
<feature type="domain" description="RNase H type-1" evidence="1">
    <location>
        <begin position="105"/>
        <end position="204"/>
    </location>
</feature>
<dbReference type="PANTHER" id="PTHR47074:SF48">
    <property type="entry name" value="POLYNUCLEOTIDYL TRANSFERASE, RIBONUCLEASE H-LIKE SUPERFAMILY PROTEIN"/>
    <property type="match status" value="1"/>
</dbReference>
<dbReference type="GO" id="GO:0003676">
    <property type="term" value="F:nucleic acid binding"/>
    <property type="evidence" value="ECO:0007669"/>
    <property type="project" value="InterPro"/>
</dbReference>
<organism evidence="2 3">
    <name type="scientific">Sesamum alatum</name>
    <dbReference type="NCBI Taxonomy" id="300844"/>
    <lineage>
        <taxon>Eukaryota</taxon>
        <taxon>Viridiplantae</taxon>
        <taxon>Streptophyta</taxon>
        <taxon>Embryophyta</taxon>
        <taxon>Tracheophyta</taxon>
        <taxon>Spermatophyta</taxon>
        <taxon>Magnoliopsida</taxon>
        <taxon>eudicotyledons</taxon>
        <taxon>Gunneridae</taxon>
        <taxon>Pentapetalae</taxon>
        <taxon>asterids</taxon>
        <taxon>lamiids</taxon>
        <taxon>Lamiales</taxon>
        <taxon>Pedaliaceae</taxon>
        <taxon>Sesamum</taxon>
    </lineage>
</organism>
<dbReference type="SUPFAM" id="SSF53098">
    <property type="entry name" value="Ribonuclease H-like"/>
    <property type="match status" value="1"/>
</dbReference>
<reference evidence="2" key="1">
    <citation type="submission" date="2020-06" db="EMBL/GenBank/DDBJ databases">
        <authorList>
            <person name="Li T."/>
            <person name="Hu X."/>
            <person name="Zhang T."/>
            <person name="Song X."/>
            <person name="Zhang H."/>
            <person name="Dai N."/>
            <person name="Sheng W."/>
            <person name="Hou X."/>
            <person name="Wei L."/>
        </authorList>
    </citation>
    <scope>NUCLEOTIDE SEQUENCE</scope>
    <source>
        <strain evidence="2">3651</strain>
        <tissue evidence="2">Leaf</tissue>
    </source>
</reference>